<dbReference type="Proteomes" id="UP000192610">
    <property type="component" value="Unassembled WGS sequence"/>
</dbReference>
<dbReference type="EMBL" id="LVXG01000082">
    <property type="protein sequence ID" value="OQP38732.1"/>
    <property type="molecule type" value="Genomic_DNA"/>
</dbReference>
<evidence type="ECO:0000313" key="2">
    <source>
        <dbReference type="Proteomes" id="UP000192610"/>
    </source>
</evidence>
<dbReference type="OrthoDB" id="1043604at2"/>
<accession>A0A1V9DXZ9</accession>
<sequence>MKPYQFLPLFVSVLFACNRSDNKKASMAIQAPPTIAALGTNIPGAESFDSFNTKFHADSGFQLSRIPFPIDGQCVNDVENTRWSKKNWEFLKTPVALDPDTTECRHSLTMTDSLVTEKFWIDQSGFKVERRFRLKGGKWFLVYYDDINM</sequence>
<proteinExistence type="predicted"/>
<dbReference type="RefSeq" id="WP_081204738.1">
    <property type="nucleotide sequence ID" value="NZ_FOCZ01000004.1"/>
</dbReference>
<reference evidence="2" key="1">
    <citation type="submission" date="2016-04" db="EMBL/GenBank/DDBJ databases">
        <authorList>
            <person name="Chen L."/>
            <person name="Zhuang W."/>
            <person name="Wang G."/>
        </authorList>
    </citation>
    <scope>NUCLEOTIDE SEQUENCE [LARGE SCALE GENOMIC DNA]</scope>
    <source>
        <strain evidence="2">17621</strain>
    </source>
</reference>
<name>A0A1V9DXZ9_9BACT</name>
<dbReference type="STRING" id="354355.SAMN05660816_02681"/>
<organism evidence="1 2">
    <name type="scientific">Niastella yeongjuensis</name>
    <dbReference type="NCBI Taxonomy" id="354355"/>
    <lineage>
        <taxon>Bacteria</taxon>
        <taxon>Pseudomonadati</taxon>
        <taxon>Bacteroidota</taxon>
        <taxon>Chitinophagia</taxon>
        <taxon>Chitinophagales</taxon>
        <taxon>Chitinophagaceae</taxon>
        <taxon>Niastella</taxon>
    </lineage>
</organism>
<keyword evidence="2" id="KW-1185">Reference proteome</keyword>
<gene>
    <name evidence="1" type="ORF">A4H97_18610</name>
</gene>
<dbReference type="Gene3D" id="3.10.450.410">
    <property type="match status" value="1"/>
</dbReference>
<protein>
    <recommendedName>
        <fullName evidence="3">DUF4348 domain-containing protein</fullName>
    </recommendedName>
</protein>
<evidence type="ECO:0008006" key="3">
    <source>
        <dbReference type="Google" id="ProtNLM"/>
    </source>
</evidence>
<evidence type="ECO:0000313" key="1">
    <source>
        <dbReference type="EMBL" id="OQP38732.1"/>
    </source>
</evidence>
<dbReference type="AlphaFoldDB" id="A0A1V9DXZ9"/>
<dbReference type="PROSITE" id="PS51257">
    <property type="entry name" value="PROKAR_LIPOPROTEIN"/>
    <property type="match status" value="1"/>
</dbReference>
<comment type="caution">
    <text evidence="1">The sequence shown here is derived from an EMBL/GenBank/DDBJ whole genome shotgun (WGS) entry which is preliminary data.</text>
</comment>